<organism evidence="2 4">
    <name type="scientific">Verticillium longisporum</name>
    <name type="common">Verticillium dahliae var. longisporum</name>
    <dbReference type="NCBI Taxonomy" id="100787"/>
    <lineage>
        <taxon>Eukaryota</taxon>
        <taxon>Fungi</taxon>
        <taxon>Dikarya</taxon>
        <taxon>Ascomycota</taxon>
        <taxon>Pezizomycotina</taxon>
        <taxon>Sordariomycetes</taxon>
        <taxon>Hypocreomycetidae</taxon>
        <taxon>Glomerellales</taxon>
        <taxon>Plectosphaerellaceae</taxon>
        <taxon>Verticillium</taxon>
    </lineage>
</organism>
<evidence type="ECO:0000259" key="1">
    <source>
        <dbReference type="Pfam" id="PF21762"/>
    </source>
</evidence>
<protein>
    <recommendedName>
        <fullName evidence="1">Gfd2/YDR514C-like C-terminal domain-containing protein</fullName>
    </recommendedName>
</protein>
<keyword evidence="4" id="KW-1185">Reference proteome</keyword>
<gene>
    <name evidence="2" type="ORF">BN1708_009231</name>
    <name evidence="3" type="ORF">BN1723_004355</name>
</gene>
<reference evidence="4 5" key="1">
    <citation type="submission" date="2015-05" db="EMBL/GenBank/DDBJ databases">
        <authorList>
            <person name="Fogelqvist Johan"/>
        </authorList>
    </citation>
    <scope>NUCLEOTIDE SEQUENCE [LARGE SCALE GENOMIC DNA]</scope>
    <source>
        <strain evidence="2">VL1</strain>
        <strain evidence="3">VL2</strain>
    </source>
</reference>
<dbReference type="SUPFAM" id="SSF53098">
    <property type="entry name" value="Ribonuclease H-like"/>
    <property type="match status" value="1"/>
</dbReference>
<dbReference type="PANTHER" id="PTHR28083:SF1">
    <property type="entry name" value="GOOD FOR FULL DBP5 ACTIVITY PROTEIN 2"/>
    <property type="match status" value="1"/>
</dbReference>
<dbReference type="Proteomes" id="UP000045706">
    <property type="component" value="Unassembled WGS sequence"/>
</dbReference>
<evidence type="ECO:0000313" key="3">
    <source>
        <dbReference type="EMBL" id="CRK38114.1"/>
    </source>
</evidence>
<dbReference type="Gene3D" id="3.30.420.10">
    <property type="entry name" value="Ribonuclease H-like superfamily/Ribonuclease H"/>
    <property type="match status" value="1"/>
</dbReference>
<accession>A0A0G4KFF9</accession>
<dbReference type="Pfam" id="PF21762">
    <property type="entry name" value="DEDDh_C"/>
    <property type="match status" value="1"/>
</dbReference>
<dbReference type="InterPro" id="IPR048519">
    <property type="entry name" value="Gfd2/YDR514C-like_C"/>
</dbReference>
<name>A0A0G4KFF9_VERLO</name>
<dbReference type="InterPro" id="IPR036397">
    <property type="entry name" value="RNaseH_sf"/>
</dbReference>
<dbReference type="PANTHER" id="PTHR28083">
    <property type="entry name" value="GOOD FOR FULL DBP5 ACTIVITY PROTEIN 2"/>
    <property type="match status" value="1"/>
</dbReference>
<evidence type="ECO:0000313" key="4">
    <source>
        <dbReference type="Proteomes" id="UP000044602"/>
    </source>
</evidence>
<evidence type="ECO:0000313" key="2">
    <source>
        <dbReference type="EMBL" id="CRJ87231.1"/>
    </source>
</evidence>
<feature type="domain" description="Gfd2/YDR514C-like C-terminal" evidence="1">
    <location>
        <begin position="63"/>
        <end position="223"/>
    </location>
</feature>
<dbReference type="GO" id="GO:0003676">
    <property type="term" value="F:nucleic acid binding"/>
    <property type="evidence" value="ECO:0007669"/>
    <property type="project" value="InterPro"/>
</dbReference>
<dbReference type="STRING" id="100787.A0A0G4KFF9"/>
<dbReference type="GO" id="GO:0005634">
    <property type="term" value="C:nucleus"/>
    <property type="evidence" value="ECO:0007669"/>
    <property type="project" value="TreeGrafter"/>
</dbReference>
<dbReference type="EMBL" id="CVQI01031112">
    <property type="protein sequence ID" value="CRK38114.1"/>
    <property type="molecule type" value="Genomic_DNA"/>
</dbReference>
<dbReference type="Proteomes" id="UP000044602">
    <property type="component" value="Unassembled WGS sequence"/>
</dbReference>
<dbReference type="InterPro" id="IPR040151">
    <property type="entry name" value="Gfd2/YDR514C-like"/>
</dbReference>
<dbReference type="EMBL" id="CVQH01000558">
    <property type="protein sequence ID" value="CRJ87231.1"/>
    <property type="molecule type" value="Genomic_DNA"/>
</dbReference>
<dbReference type="AlphaFoldDB" id="A0A0G4KFF9"/>
<sequence>MQSALGAQEGLDQLLLQLRLTEPAATCSLSDAVIVSLDLEVSRRCRQAILDDKRYQPKIREIGIASIDTRHIRTHQYSTLNASKDFEDCDVTDFQECEFAETVRIAAEQVIHVITNAVRIQEHDSTGEKMAGTRNFRKVILVGHSIDGDLAILKRIGFNMYKEKTVAAILDTHTLSRQVLTGERATGGYSLAGVLTALGCPYEPHELHNAGNDATYTLRATLMLAAGWGNEQESLGGATTHHERLRSFAFAEANSLDWWKPVRGSPWAYADEIQVDEGEEF</sequence>
<dbReference type="InterPro" id="IPR012337">
    <property type="entry name" value="RNaseH-like_sf"/>
</dbReference>
<evidence type="ECO:0000313" key="5">
    <source>
        <dbReference type="Proteomes" id="UP000045706"/>
    </source>
</evidence>
<proteinExistence type="predicted"/>